<evidence type="ECO:0008006" key="3">
    <source>
        <dbReference type="Google" id="ProtNLM"/>
    </source>
</evidence>
<keyword evidence="2" id="KW-1185">Reference proteome</keyword>
<comment type="caution">
    <text evidence="1">The sequence shown here is derived from an EMBL/GenBank/DDBJ whole genome shotgun (WGS) entry which is preliminary data.</text>
</comment>
<protein>
    <recommendedName>
        <fullName evidence="3">Reverse transcriptase domain-containing protein</fullName>
    </recommendedName>
</protein>
<sequence>MRPTVSFCGFPTYQLSKYLTTILQPLTDKSRRKLQSTESFIDAMKDVQIPDDYKLVQLALQCTETAIQQSTDALPLPTEDIMDLLNLCLASTYFQYNGKRYKQLHGTAMGSPVSVVVAEIVMQNIEERALADKPNRFGYATLTTHLPPYAKTKLTLFTITLTNKTPTFSLPGRSKKTASFLFSTVWWAETTTNYEKQYTENRRIPTDCLTNHPTTRFPTKLRLSRHWQDERNLFATHRTVYLTKTSTLTVFLTKTTNTGIRRNTHRATDTTETNRDSTSVTTIAAIPYIKGTSEAIARILQPYNIRVAHRPITTLRHLLTNVKDKDEPNNRQGAIYNIEHTHA</sequence>
<reference evidence="1 2" key="1">
    <citation type="submission" date="2022-05" db="EMBL/GenBank/DDBJ databases">
        <authorList>
            <consortium name="Genoscope - CEA"/>
            <person name="William W."/>
        </authorList>
    </citation>
    <scope>NUCLEOTIDE SEQUENCE [LARGE SCALE GENOMIC DNA]</scope>
</reference>
<dbReference type="AlphaFoldDB" id="A0AAU9XHG8"/>
<proteinExistence type="predicted"/>
<gene>
    <name evidence="1" type="ORF">PMEA_00023123</name>
</gene>
<dbReference type="PANTHER" id="PTHR21301">
    <property type="entry name" value="REVERSE TRANSCRIPTASE"/>
    <property type="match status" value="1"/>
</dbReference>
<dbReference type="Proteomes" id="UP001159428">
    <property type="component" value="Unassembled WGS sequence"/>
</dbReference>
<evidence type="ECO:0000313" key="2">
    <source>
        <dbReference type="Proteomes" id="UP001159428"/>
    </source>
</evidence>
<evidence type="ECO:0000313" key="1">
    <source>
        <dbReference type="EMBL" id="CAH3146865.1"/>
    </source>
</evidence>
<dbReference type="PANTHER" id="PTHR21301:SF10">
    <property type="entry name" value="REVERSE TRANSCRIPTASE DOMAIN-CONTAINING PROTEIN"/>
    <property type="match status" value="1"/>
</dbReference>
<accession>A0AAU9XHG8</accession>
<dbReference type="EMBL" id="CALNXJ010000042">
    <property type="protein sequence ID" value="CAH3146865.1"/>
    <property type="molecule type" value="Genomic_DNA"/>
</dbReference>
<organism evidence="1 2">
    <name type="scientific">Pocillopora meandrina</name>
    <dbReference type="NCBI Taxonomy" id="46732"/>
    <lineage>
        <taxon>Eukaryota</taxon>
        <taxon>Metazoa</taxon>
        <taxon>Cnidaria</taxon>
        <taxon>Anthozoa</taxon>
        <taxon>Hexacorallia</taxon>
        <taxon>Scleractinia</taxon>
        <taxon>Astrocoeniina</taxon>
        <taxon>Pocilloporidae</taxon>
        <taxon>Pocillopora</taxon>
    </lineage>
</organism>
<name>A0AAU9XHG8_9CNID</name>